<dbReference type="EMBL" id="FZQP02003778">
    <property type="protein sequence ID" value="VVC98749.1"/>
    <property type="molecule type" value="Genomic_DNA"/>
</dbReference>
<sequence length="233" mass="26930">MSIVWCNERVLKLIELYQNYECLWDTAHRDYKNKLKKIDAWDSIAKTLNVSAKEIESNPLARGRNLNLKNEVAVKIFLAVEDHSSTQHQNEEARADQTDTVTETIPQTGKKVAKKRSHDEKIDEVCKKKDEECKKKLEEKDEMTDEFDVYGKYVASELRNIKDEYSTLIAKQFINNILTDARIGKYRQEYSTGRQNTPGTSTSNDGTTNQDSVEINDEDVNFELRNIISDLQD</sequence>
<evidence type="ECO:0000259" key="2">
    <source>
        <dbReference type="PROSITE" id="PS51029"/>
    </source>
</evidence>
<reference evidence="3 4" key="1">
    <citation type="submission" date="2017-07" db="EMBL/GenBank/DDBJ databases">
        <authorList>
            <person name="Talla V."/>
            <person name="Backstrom N."/>
        </authorList>
    </citation>
    <scope>NUCLEOTIDE SEQUENCE [LARGE SCALE GENOMIC DNA]</scope>
</reference>
<dbReference type="PROSITE" id="PS51029">
    <property type="entry name" value="MADF"/>
    <property type="match status" value="1"/>
</dbReference>
<keyword evidence="4" id="KW-1185">Reference proteome</keyword>
<dbReference type="Proteomes" id="UP000324832">
    <property type="component" value="Unassembled WGS sequence"/>
</dbReference>
<dbReference type="PANTHER" id="PTHR21505">
    <property type="entry name" value="MADF DOMAIN-CONTAINING PROTEIN-RELATED"/>
    <property type="match status" value="1"/>
</dbReference>
<evidence type="ECO:0000313" key="4">
    <source>
        <dbReference type="Proteomes" id="UP000324832"/>
    </source>
</evidence>
<name>A0A5E4QN45_9NEOP</name>
<feature type="domain" description="MADF" evidence="2">
    <location>
        <begin position="12"/>
        <end position="106"/>
    </location>
</feature>
<accession>A0A5E4QN45</accession>
<gene>
    <name evidence="3" type="ORF">LSINAPIS_LOCUS9773</name>
</gene>
<feature type="compositionally biased region" description="Polar residues" evidence="1">
    <location>
        <begin position="190"/>
        <end position="213"/>
    </location>
</feature>
<dbReference type="InterPro" id="IPR006578">
    <property type="entry name" value="MADF-dom"/>
</dbReference>
<feature type="compositionally biased region" description="Basic and acidic residues" evidence="1">
    <location>
        <begin position="87"/>
        <end position="97"/>
    </location>
</feature>
<feature type="region of interest" description="Disordered" evidence="1">
    <location>
        <begin position="87"/>
        <end position="116"/>
    </location>
</feature>
<feature type="region of interest" description="Disordered" evidence="1">
    <location>
        <begin position="190"/>
        <end position="216"/>
    </location>
</feature>
<dbReference type="PANTHER" id="PTHR21505:SF12">
    <property type="entry name" value="MADF DOMAIN-CONTAINING PROTEIN-RELATED"/>
    <property type="match status" value="1"/>
</dbReference>
<proteinExistence type="predicted"/>
<feature type="compositionally biased region" description="Polar residues" evidence="1">
    <location>
        <begin position="98"/>
        <end position="107"/>
    </location>
</feature>
<dbReference type="Pfam" id="PF10545">
    <property type="entry name" value="MADF_DNA_bdg"/>
    <property type="match status" value="1"/>
</dbReference>
<evidence type="ECO:0000256" key="1">
    <source>
        <dbReference type="SAM" id="MobiDB-lite"/>
    </source>
</evidence>
<protein>
    <recommendedName>
        <fullName evidence="2">MADF domain-containing protein</fullName>
    </recommendedName>
</protein>
<evidence type="ECO:0000313" key="3">
    <source>
        <dbReference type="EMBL" id="VVC98749.1"/>
    </source>
</evidence>
<dbReference type="AlphaFoldDB" id="A0A5E4QN45"/>
<organism evidence="3 4">
    <name type="scientific">Leptidea sinapis</name>
    <dbReference type="NCBI Taxonomy" id="189913"/>
    <lineage>
        <taxon>Eukaryota</taxon>
        <taxon>Metazoa</taxon>
        <taxon>Ecdysozoa</taxon>
        <taxon>Arthropoda</taxon>
        <taxon>Hexapoda</taxon>
        <taxon>Insecta</taxon>
        <taxon>Pterygota</taxon>
        <taxon>Neoptera</taxon>
        <taxon>Endopterygota</taxon>
        <taxon>Lepidoptera</taxon>
        <taxon>Glossata</taxon>
        <taxon>Ditrysia</taxon>
        <taxon>Papilionoidea</taxon>
        <taxon>Pieridae</taxon>
        <taxon>Dismorphiinae</taxon>
        <taxon>Leptidea</taxon>
    </lineage>
</organism>